<comment type="caution">
    <text evidence="6">The sequence shown here is derived from an EMBL/GenBank/DDBJ whole genome shotgun (WGS) entry which is preliminary data.</text>
</comment>
<organism evidence="6">
    <name type="scientific">human gut metagenome</name>
    <dbReference type="NCBI Taxonomy" id="408170"/>
    <lineage>
        <taxon>unclassified sequences</taxon>
        <taxon>metagenomes</taxon>
        <taxon>organismal metagenomes</taxon>
    </lineage>
</organism>
<dbReference type="InterPro" id="IPR011990">
    <property type="entry name" value="TPR-like_helical_dom_sf"/>
</dbReference>
<evidence type="ECO:0000313" key="6">
    <source>
        <dbReference type="EMBL" id="EKC50333.1"/>
    </source>
</evidence>
<dbReference type="GO" id="GO:0009279">
    <property type="term" value="C:cell outer membrane"/>
    <property type="evidence" value="ECO:0007669"/>
    <property type="project" value="UniProtKB-SubCell"/>
</dbReference>
<dbReference type="EMBL" id="AJWZ01009775">
    <property type="protein sequence ID" value="EKC50333.1"/>
    <property type="molecule type" value="Genomic_DNA"/>
</dbReference>
<dbReference type="SUPFAM" id="SSF48452">
    <property type="entry name" value="TPR-like"/>
    <property type="match status" value="1"/>
</dbReference>
<keyword evidence="4" id="KW-0998">Cell outer membrane</keyword>
<evidence type="ECO:0000256" key="2">
    <source>
        <dbReference type="ARBA" id="ARBA00022729"/>
    </source>
</evidence>
<dbReference type="Pfam" id="PF07980">
    <property type="entry name" value="SusD_RagB"/>
    <property type="match status" value="1"/>
</dbReference>
<keyword evidence="3" id="KW-0472">Membrane</keyword>
<sequence>MKSERALSLGKNDDGVNWQYMRLADVYLMAAEAINALDNDQQTAWNYMKPVLDRALPAAKVEALKAKYTASQEAFFNGIVEQRGFE</sequence>
<evidence type="ECO:0000256" key="4">
    <source>
        <dbReference type="ARBA" id="ARBA00023237"/>
    </source>
</evidence>
<dbReference type="AlphaFoldDB" id="K1RYC0"/>
<comment type="subcellular location">
    <subcellularLocation>
        <location evidence="1">Cell outer membrane</location>
    </subcellularLocation>
</comment>
<dbReference type="Gene3D" id="1.25.40.390">
    <property type="match status" value="1"/>
</dbReference>
<evidence type="ECO:0000256" key="3">
    <source>
        <dbReference type="ARBA" id="ARBA00023136"/>
    </source>
</evidence>
<name>K1RYC0_9ZZZZ</name>
<proteinExistence type="predicted"/>
<evidence type="ECO:0000256" key="1">
    <source>
        <dbReference type="ARBA" id="ARBA00004442"/>
    </source>
</evidence>
<accession>K1RYC0</accession>
<gene>
    <name evidence="6" type="ORF">OBE_14186</name>
</gene>
<feature type="domain" description="RagB/SusD" evidence="5">
    <location>
        <begin position="9"/>
        <end position="86"/>
    </location>
</feature>
<keyword evidence="2" id="KW-0732">Signal</keyword>
<protein>
    <submittedName>
        <fullName evidence="6">Protein containing RagB/SusD domain protein</fullName>
    </submittedName>
</protein>
<evidence type="ECO:0000259" key="5">
    <source>
        <dbReference type="Pfam" id="PF07980"/>
    </source>
</evidence>
<feature type="non-terminal residue" evidence="6">
    <location>
        <position position="86"/>
    </location>
</feature>
<reference evidence="6" key="1">
    <citation type="journal article" date="2013" name="Environ. Microbiol.">
        <title>Microbiota from the distal guts of lean and obese adolescents exhibit partial functional redundancy besides clear differences in community structure.</title>
        <authorList>
            <person name="Ferrer M."/>
            <person name="Ruiz A."/>
            <person name="Lanza F."/>
            <person name="Haange S.B."/>
            <person name="Oberbach A."/>
            <person name="Till H."/>
            <person name="Bargiela R."/>
            <person name="Campoy C."/>
            <person name="Segura M.T."/>
            <person name="Richter M."/>
            <person name="von Bergen M."/>
            <person name="Seifert J."/>
            <person name="Suarez A."/>
        </authorList>
    </citation>
    <scope>NUCLEOTIDE SEQUENCE</scope>
</reference>
<dbReference type="InterPro" id="IPR012944">
    <property type="entry name" value="SusD_RagB_dom"/>
</dbReference>